<gene>
    <name evidence="2" type="ORF">SAMN05421788_110100</name>
</gene>
<keyword evidence="1" id="KW-0472">Membrane</keyword>
<dbReference type="Proteomes" id="UP000186917">
    <property type="component" value="Unassembled WGS sequence"/>
</dbReference>
<reference evidence="3" key="1">
    <citation type="submission" date="2017-01" db="EMBL/GenBank/DDBJ databases">
        <authorList>
            <person name="Varghese N."/>
            <person name="Submissions S."/>
        </authorList>
    </citation>
    <scope>NUCLEOTIDE SEQUENCE [LARGE SCALE GENOMIC DNA]</scope>
    <source>
        <strain evidence="3">DSM 21054</strain>
    </source>
</reference>
<evidence type="ECO:0000256" key="1">
    <source>
        <dbReference type="SAM" id="Phobius"/>
    </source>
</evidence>
<dbReference type="Gene3D" id="1.25.40.10">
    <property type="entry name" value="Tetratricopeptide repeat domain"/>
    <property type="match status" value="2"/>
</dbReference>
<keyword evidence="1" id="KW-1133">Transmembrane helix</keyword>
<accession>A0A173MA04</accession>
<organism evidence="2 3">
    <name type="scientific">Filimonas lacunae</name>
    <dbReference type="NCBI Taxonomy" id="477680"/>
    <lineage>
        <taxon>Bacteria</taxon>
        <taxon>Pseudomonadati</taxon>
        <taxon>Bacteroidota</taxon>
        <taxon>Chitinophagia</taxon>
        <taxon>Chitinophagales</taxon>
        <taxon>Chitinophagaceae</taxon>
        <taxon>Filimonas</taxon>
    </lineage>
</organism>
<evidence type="ECO:0000313" key="2">
    <source>
        <dbReference type="EMBL" id="SIT31188.1"/>
    </source>
</evidence>
<evidence type="ECO:0008006" key="4">
    <source>
        <dbReference type="Google" id="ProtNLM"/>
    </source>
</evidence>
<sequence>MEQPNQPQTDTAEEVVNNGCIQCGHTITVPGHAHKLCYECREGFIKYPIPRNIKLFAAGVGVIVLIALISLPAQLSTGIHLKRAEQAKRERRYATAEAELEKVLANEPDYTEALGNLMVTSYHNNKFEKVVELYKKLEKRNFDNKELLAEINGCLTGMDAMYPLELMKTLVETYKELDSVPDAEFANYYRNYPKDLAAGASYIRRLMDKEMYSRCDTLLMGMEKENADYVPGLMLHVSVKRQLKQFDSAMYYCNRLLRQNEESSFGLSAKARILLQQKQTAEGYRVAEQAYKLFPGDSYVRTTMVLAYHVNNKVKERDTLLKDCLKDSAGSEQAKYVSDVIGGKEQF</sequence>
<dbReference type="STRING" id="477680.SAMN05421788_110100"/>
<feature type="transmembrane region" description="Helical" evidence="1">
    <location>
        <begin position="55"/>
        <end position="73"/>
    </location>
</feature>
<dbReference type="SUPFAM" id="SSF48452">
    <property type="entry name" value="TPR-like"/>
    <property type="match status" value="1"/>
</dbReference>
<evidence type="ECO:0000313" key="3">
    <source>
        <dbReference type="Proteomes" id="UP000186917"/>
    </source>
</evidence>
<dbReference type="EMBL" id="FTOR01000010">
    <property type="protein sequence ID" value="SIT31188.1"/>
    <property type="molecule type" value="Genomic_DNA"/>
</dbReference>
<keyword evidence="1" id="KW-0812">Transmembrane</keyword>
<name>A0A173MA04_9BACT</name>
<dbReference type="AlphaFoldDB" id="A0A173MA04"/>
<dbReference type="RefSeq" id="WP_076381684.1">
    <property type="nucleotide sequence ID" value="NZ_AP017422.1"/>
</dbReference>
<dbReference type="KEGG" id="fln:FLA_0361"/>
<protein>
    <recommendedName>
        <fullName evidence="4">Tetratricopeptide repeat-containing protein</fullName>
    </recommendedName>
</protein>
<dbReference type="InterPro" id="IPR011990">
    <property type="entry name" value="TPR-like_helical_dom_sf"/>
</dbReference>
<keyword evidence="3" id="KW-1185">Reference proteome</keyword>
<proteinExistence type="predicted"/>
<dbReference type="OrthoDB" id="671970at2"/>